<gene>
    <name evidence="3" type="ORF">EUX98_g2054</name>
</gene>
<reference evidence="3 4" key="1">
    <citation type="submission" date="2019-02" db="EMBL/GenBank/DDBJ databases">
        <title>Genome sequencing of the rare red list fungi Antrodiella citrinella (Flaviporus citrinellus).</title>
        <authorList>
            <person name="Buettner E."/>
            <person name="Kellner H."/>
        </authorList>
    </citation>
    <scope>NUCLEOTIDE SEQUENCE [LARGE SCALE GENOMIC DNA]</scope>
    <source>
        <strain evidence="3 4">DSM 108506</strain>
    </source>
</reference>
<dbReference type="Gene3D" id="1.10.472.10">
    <property type="entry name" value="Cyclin-like"/>
    <property type="match status" value="1"/>
</dbReference>
<organism evidence="3 4">
    <name type="scientific">Antrodiella citrinella</name>
    <dbReference type="NCBI Taxonomy" id="2447956"/>
    <lineage>
        <taxon>Eukaryota</taxon>
        <taxon>Fungi</taxon>
        <taxon>Dikarya</taxon>
        <taxon>Basidiomycota</taxon>
        <taxon>Agaricomycotina</taxon>
        <taxon>Agaricomycetes</taxon>
        <taxon>Polyporales</taxon>
        <taxon>Steccherinaceae</taxon>
        <taxon>Antrodiella</taxon>
    </lineage>
</organism>
<protein>
    <submittedName>
        <fullName evidence="3">Uncharacterized protein</fullName>
    </submittedName>
</protein>
<keyword evidence="2" id="KW-0812">Transmembrane</keyword>
<dbReference type="EMBL" id="SGPM01000029">
    <property type="protein sequence ID" value="THH32141.1"/>
    <property type="molecule type" value="Genomic_DNA"/>
</dbReference>
<dbReference type="PROSITE" id="PS51257">
    <property type="entry name" value="PROKAR_LIPOPROTEIN"/>
    <property type="match status" value="1"/>
</dbReference>
<dbReference type="OrthoDB" id="25002at2759"/>
<feature type="transmembrane region" description="Helical" evidence="2">
    <location>
        <begin position="12"/>
        <end position="33"/>
    </location>
</feature>
<evidence type="ECO:0000256" key="1">
    <source>
        <dbReference type="SAM" id="MobiDB-lite"/>
    </source>
</evidence>
<accession>A0A4S4N2Z0</accession>
<dbReference type="InterPro" id="IPR036915">
    <property type="entry name" value="Cyclin-like_sf"/>
</dbReference>
<proteinExistence type="predicted"/>
<dbReference type="SUPFAM" id="SSF47954">
    <property type="entry name" value="Cyclin-like"/>
    <property type="match status" value="1"/>
</dbReference>
<keyword evidence="4" id="KW-1185">Reference proteome</keyword>
<name>A0A4S4N2Z0_9APHY</name>
<evidence type="ECO:0000256" key="2">
    <source>
        <dbReference type="SAM" id="Phobius"/>
    </source>
</evidence>
<evidence type="ECO:0000313" key="3">
    <source>
        <dbReference type="EMBL" id="THH32141.1"/>
    </source>
</evidence>
<keyword evidence="2" id="KW-0472">Membrane</keyword>
<sequence>MFDKFDSSYRTPLCILYTPSIIAAACYILAQYMTEGPQPAPLSERIASPAPSASLPTPPTQHPMSSQSARYAVEFFMFNEIQLASLGEALTILLEFYAAQDTQGAAEYLADIASVRPTVHLAYGIC</sequence>
<dbReference type="Proteomes" id="UP000308730">
    <property type="component" value="Unassembled WGS sequence"/>
</dbReference>
<evidence type="ECO:0000313" key="4">
    <source>
        <dbReference type="Proteomes" id="UP000308730"/>
    </source>
</evidence>
<comment type="caution">
    <text evidence="3">The sequence shown here is derived from an EMBL/GenBank/DDBJ whole genome shotgun (WGS) entry which is preliminary data.</text>
</comment>
<dbReference type="AlphaFoldDB" id="A0A4S4N2Z0"/>
<feature type="region of interest" description="Disordered" evidence="1">
    <location>
        <begin position="40"/>
        <end position="65"/>
    </location>
</feature>
<keyword evidence="2" id="KW-1133">Transmembrane helix</keyword>